<evidence type="ECO:0000259" key="2">
    <source>
        <dbReference type="Pfam" id="PF17111"/>
    </source>
</evidence>
<evidence type="ECO:0000259" key="3">
    <source>
        <dbReference type="Pfam" id="PF24883"/>
    </source>
</evidence>
<dbReference type="OrthoDB" id="194358at2759"/>
<evidence type="ECO:0000313" key="5">
    <source>
        <dbReference type="Proteomes" id="UP001152049"/>
    </source>
</evidence>
<dbReference type="PANTHER" id="PTHR10039:SF15">
    <property type="entry name" value="NACHT DOMAIN-CONTAINING PROTEIN"/>
    <property type="match status" value="1"/>
</dbReference>
<name>A0A9W8RRT1_9HYPO</name>
<dbReference type="Gene3D" id="3.40.50.300">
    <property type="entry name" value="P-loop containing nucleotide triphosphate hydrolases"/>
    <property type="match status" value="1"/>
</dbReference>
<evidence type="ECO:0008006" key="6">
    <source>
        <dbReference type="Google" id="ProtNLM"/>
    </source>
</evidence>
<dbReference type="Pfam" id="PF24883">
    <property type="entry name" value="NPHP3_N"/>
    <property type="match status" value="1"/>
</dbReference>
<dbReference type="InterPro" id="IPR027417">
    <property type="entry name" value="P-loop_NTPase"/>
</dbReference>
<dbReference type="InterPro" id="IPR056884">
    <property type="entry name" value="NPHP3-like_N"/>
</dbReference>
<keyword evidence="1" id="KW-0677">Repeat</keyword>
<dbReference type="InterPro" id="IPR031348">
    <property type="entry name" value="PigL_N"/>
</dbReference>
<reference evidence="4" key="1">
    <citation type="submission" date="2022-09" db="EMBL/GenBank/DDBJ databases">
        <title>Fusarium specimens isolated from Avocado Roots.</title>
        <authorList>
            <person name="Stajich J."/>
            <person name="Roper C."/>
            <person name="Heimlech-Rivalta G."/>
        </authorList>
    </citation>
    <scope>NUCLEOTIDE SEQUENCE</scope>
    <source>
        <strain evidence="4">CF00136</strain>
    </source>
</reference>
<protein>
    <recommendedName>
        <fullName evidence="6">NACHT domain-containing protein</fullName>
    </recommendedName>
</protein>
<feature type="domain" description="Nephrocystin 3-like N-terminal" evidence="3">
    <location>
        <begin position="209"/>
        <end position="376"/>
    </location>
</feature>
<dbReference type="Proteomes" id="UP001152049">
    <property type="component" value="Unassembled WGS sequence"/>
</dbReference>
<keyword evidence="5" id="KW-1185">Reference proteome</keyword>
<dbReference type="AlphaFoldDB" id="A0A9W8RRT1"/>
<dbReference type="PANTHER" id="PTHR10039">
    <property type="entry name" value="AMELOGENIN"/>
    <property type="match status" value="1"/>
</dbReference>
<evidence type="ECO:0000313" key="4">
    <source>
        <dbReference type="EMBL" id="KAJ4253821.1"/>
    </source>
</evidence>
<dbReference type="Pfam" id="PF17111">
    <property type="entry name" value="PigL_N"/>
    <property type="match status" value="1"/>
</dbReference>
<dbReference type="EMBL" id="JAOQAZ010000023">
    <property type="protein sequence ID" value="KAJ4253821.1"/>
    <property type="molecule type" value="Genomic_DNA"/>
</dbReference>
<evidence type="ECO:0000256" key="1">
    <source>
        <dbReference type="ARBA" id="ARBA00022737"/>
    </source>
</evidence>
<comment type="caution">
    <text evidence="4">The sequence shown here is derived from an EMBL/GenBank/DDBJ whole genome shotgun (WGS) entry which is preliminary data.</text>
</comment>
<feature type="domain" description="Azaphilone pigments biosynthesis cluster protein L N-terminal" evidence="2">
    <location>
        <begin position="1"/>
        <end position="161"/>
    </location>
</feature>
<gene>
    <name evidence="4" type="ORF">NW762_010216</name>
</gene>
<sequence>MDPLSVSASVAGLVTLADLVFRATLRYAKSVKGAPKEVQDLLNEIKDLSLLLHNLSMVALGLEIQTDPQSGPSPPKPYHLHECRQLLRRIEEGLPKFEGKSGLEKLQSRLKWPFSTSDTKEMLQAISRHKQTINIALAADSISKLQLCLSRQEETGKEMRQLSRNVKEVLDIETRISLDKRRQDILNTFIKTNPRSEFEINKRMRHPMTALWLTESTDFEDWFSTKKARIWCSGIPGAGKSVIASALIDECLQRCQSNLATAVGYFFCTYRSPFTSVPCNILSALCYQFALQNEAAYRLLEAYYDELHSAHQLPAQAETSRLMDLLYQTCAVFDKVYIIVDGLDECGDNTDKTVDSLTSLSLAAGNTNINFALLSRDELFIRERVEPHFHWVEIEAHTEDIQLYVASELDKLIDAKKLRLRDATLKDEIMTRLVKGAKGMARRDALDKLPPTLPATYERILLRIDSYPDAVRKLVQRSLLLISDDMDITSRALCEAISISEDSDILDEDAIVDE</sequence>
<proteinExistence type="predicted"/>
<accession>A0A9W8RRT1</accession>
<organism evidence="4 5">
    <name type="scientific">Fusarium torreyae</name>
    <dbReference type="NCBI Taxonomy" id="1237075"/>
    <lineage>
        <taxon>Eukaryota</taxon>
        <taxon>Fungi</taxon>
        <taxon>Dikarya</taxon>
        <taxon>Ascomycota</taxon>
        <taxon>Pezizomycotina</taxon>
        <taxon>Sordariomycetes</taxon>
        <taxon>Hypocreomycetidae</taxon>
        <taxon>Hypocreales</taxon>
        <taxon>Nectriaceae</taxon>
        <taxon>Fusarium</taxon>
    </lineage>
</organism>